<dbReference type="EMBL" id="MCFJ01000017">
    <property type="protein sequence ID" value="ORY58226.1"/>
    <property type="molecule type" value="Genomic_DNA"/>
</dbReference>
<dbReference type="GeneID" id="63775063"/>
<gene>
    <name evidence="1" type="ORF">BCR38DRAFT_413617</name>
</gene>
<comment type="caution">
    <text evidence="1">The sequence shown here is derived from an EMBL/GenBank/DDBJ whole genome shotgun (WGS) entry which is preliminary data.</text>
</comment>
<dbReference type="AlphaFoldDB" id="A0A1Y2DGI1"/>
<dbReference type="RefSeq" id="XP_040711261.1">
    <property type="nucleotide sequence ID" value="XM_040858851.1"/>
</dbReference>
<dbReference type="InterPro" id="IPR050134">
    <property type="entry name" value="NAD-dep_sirtuin_deacylases"/>
</dbReference>
<dbReference type="OrthoDB" id="2919105at2759"/>
<dbReference type="Gene3D" id="3.40.50.1220">
    <property type="entry name" value="TPP-binding domain"/>
    <property type="match status" value="1"/>
</dbReference>
<dbReference type="InterPro" id="IPR029035">
    <property type="entry name" value="DHS-like_NAD/FAD-binding_dom"/>
</dbReference>
<dbReference type="GO" id="GO:0005634">
    <property type="term" value="C:nucleus"/>
    <property type="evidence" value="ECO:0007669"/>
    <property type="project" value="TreeGrafter"/>
</dbReference>
<dbReference type="Proteomes" id="UP000193689">
    <property type="component" value="Unassembled WGS sequence"/>
</dbReference>
<sequence>MAIAPSSKTIHVTPDSNSHLHQIANTMANAKNIIFVTGAGISTGAGIPTKDFRSKNGLYTAVSSNARDLFHVTAFSHPQDGPALVALCTQIRQKVSKVAPTKTHQLVSYISYDKN</sequence>
<keyword evidence="2" id="KW-1185">Reference proteome</keyword>
<protein>
    <submittedName>
        <fullName evidence="1">DHS-like NAD/FAD-binding domain-containing protein</fullName>
    </submittedName>
</protein>
<dbReference type="InParanoid" id="A0A1Y2DGI1"/>
<organism evidence="1 2">
    <name type="scientific">Pseudomassariella vexata</name>
    <dbReference type="NCBI Taxonomy" id="1141098"/>
    <lineage>
        <taxon>Eukaryota</taxon>
        <taxon>Fungi</taxon>
        <taxon>Dikarya</taxon>
        <taxon>Ascomycota</taxon>
        <taxon>Pezizomycotina</taxon>
        <taxon>Sordariomycetes</taxon>
        <taxon>Xylariomycetidae</taxon>
        <taxon>Amphisphaeriales</taxon>
        <taxon>Pseudomassariaceae</taxon>
        <taxon>Pseudomassariella</taxon>
    </lineage>
</organism>
<dbReference type="STRING" id="1141098.A0A1Y2DGI1"/>
<dbReference type="SUPFAM" id="SSF52467">
    <property type="entry name" value="DHS-like NAD/FAD-binding domain"/>
    <property type="match status" value="1"/>
</dbReference>
<proteinExistence type="predicted"/>
<reference evidence="1 2" key="1">
    <citation type="submission" date="2016-07" db="EMBL/GenBank/DDBJ databases">
        <title>Pervasive Adenine N6-methylation of Active Genes in Fungi.</title>
        <authorList>
            <consortium name="DOE Joint Genome Institute"/>
            <person name="Mondo S.J."/>
            <person name="Dannebaum R.O."/>
            <person name="Kuo R.C."/>
            <person name="Labutti K."/>
            <person name="Haridas S."/>
            <person name="Kuo A."/>
            <person name="Salamov A."/>
            <person name="Ahrendt S.R."/>
            <person name="Lipzen A."/>
            <person name="Sullivan W."/>
            <person name="Andreopoulos W.B."/>
            <person name="Clum A."/>
            <person name="Lindquist E."/>
            <person name="Daum C."/>
            <person name="Ramamoorthy G.K."/>
            <person name="Gryganskyi A."/>
            <person name="Culley D."/>
            <person name="Magnuson J.K."/>
            <person name="James T.Y."/>
            <person name="O'Malley M.A."/>
            <person name="Stajich J.E."/>
            <person name="Spatafora J.W."/>
            <person name="Visel A."/>
            <person name="Grigoriev I.V."/>
        </authorList>
    </citation>
    <scope>NUCLEOTIDE SEQUENCE [LARGE SCALE GENOMIC DNA]</scope>
    <source>
        <strain evidence="1 2">CBS 129021</strain>
    </source>
</reference>
<name>A0A1Y2DGI1_9PEZI</name>
<dbReference type="PANTHER" id="PTHR11085">
    <property type="entry name" value="NAD-DEPENDENT PROTEIN DEACYLASE SIRTUIN-5, MITOCHONDRIAL-RELATED"/>
    <property type="match status" value="1"/>
</dbReference>
<evidence type="ECO:0000313" key="2">
    <source>
        <dbReference type="Proteomes" id="UP000193689"/>
    </source>
</evidence>
<dbReference type="GO" id="GO:0017136">
    <property type="term" value="F:histone deacetylase activity, NAD-dependent"/>
    <property type="evidence" value="ECO:0007669"/>
    <property type="project" value="TreeGrafter"/>
</dbReference>
<evidence type="ECO:0000313" key="1">
    <source>
        <dbReference type="EMBL" id="ORY58226.1"/>
    </source>
</evidence>
<dbReference type="InterPro" id="IPR003000">
    <property type="entry name" value="Sirtuin"/>
</dbReference>
<accession>A0A1Y2DGI1</accession>
<dbReference type="PANTHER" id="PTHR11085:SF8">
    <property type="entry name" value="NAD-DEPENDENT HISTONE DEACETYLASE HST3"/>
    <property type="match status" value="1"/>
</dbReference>
<dbReference type="Pfam" id="PF02146">
    <property type="entry name" value="SIR2"/>
    <property type="match status" value="1"/>
</dbReference>
<dbReference type="GO" id="GO:0070403">
    <property type="term" value="F:NAD+ binding"/>
    <property type="evidence" value="ECO:0007669"/>
    <property type="project" value="InterPro"/>
</dbReference>